<dbReference type="Pfam" id="PF00440">
    <property type="entry name" value="TetR_N"/>
    <property type="match status" value="1"/>
</dbReference>
<gene>
    <name evidence="6" type="ORF">AVDCRST_MAG76-418</name>
</gene>
<dbReference type="SUPFAM" id="SSF46689">
    <property type="entry name" value="Homeodomain-like"/>
    <property type="match status" value="1"/>
</dbReference>
<dbReference type="EMBL" id="CADCSZ010000030">
    <property type="protein sequence ID" value="CAA9216721.1"/>
    <property type="molecule type" value="Genomic_DNA"/>
</dbReference>
<dbReference type="Gene3D" id="1.10.357.10">
    <property type="entry name" value="Tetracycline Repressor, domain 2"/>
    <property type="match status" value="1"/>
</dbReference>
<evidence type="ECO:0000256" key="2">
    <source>
        <dbReference type="ARBA" id="ARBA00023125"/>
    </source>
</evidence>
<dbReference type="GO" id="GO:0003700">
    <property type="term" value="F:DNA-binding transcription factor activity"/>
    <property type="evidence" value="ECO:0007669"/>
    <property type="project" value="TreeGrafter"/>
</dbReference>
<dbReference type="InterPro" id="IPR001647">
    <property type="entry name" value="HTH_TetR"/>
</dbReference>
<feature type="DNA-binding region" description="H-T-H motif" evidence="4">
    <location>
        <begin position="39"/>
        <end position="58"/>
    </location>
</feature>
<keyword evidence="1" id="KW-0805">Transcription regulation</keyword>
<keyword evidence="2 4" id="KW-0238">DNA-binding</keyword>
<evidence type="ECO:0000313" key="6">
    <source>
        <dbReference type="EMBL" id="CAA9216721.1"/>
    </source>
</evidence>
<name>A0A6J4HAE4_9ACTN</name>
<dbReference type="PROSITE" id="PS50977">
    <property type="entry name" value="HTH_TETR_2"/>
    <property type="match status" value="1"/>
</dbReference>
<dbReference type="PANTHER" id="PTHR30055">
    <property type="entry name" value="HTH-TYPE TRANSCRIPTIONAL REGULATOR RUTR"/>
    <property type="match status" value="1"/>
</dbReference>
<feature type="domain" description="HTH tetR-type" evidence="5">
    <location>
        <begin position="16"/>
        <end position="76"/>
    </location>
</feature>
<dbReference type="InterPro" id="IPR050109">
    <property type="entry name" value="HTH-type_TetR-like_transc_reg"/>
</dbReference>
<dbReference type="InterPro" id="IPR009057">
    <property type="entry name" value="Homeodomain-like_sf"/>
</dbReference>
<reference evidence="6" key="1">
    <citation type="submission" date="2020-02" db="EMBL/GenBank/DDBJ databases">
        <authorList>
            <person name="Meier V. D."/>
        </authorList>
    </citation>
    <scope>NUCLEOTIDE SEQUENCE</scope>
    <source>
        <strain evidence="6">AVDCRST_MAG76</strain>
    </source>
</reference>
<evidence type="ECO:0000256" key="3">
    <source>
        <dbReference type="ARBA" id="ARBA00023163"/>
    </source>
</evidence>
<accession>A0A6J4HAE4</accession>
<dbReference type="PANTHER" id="PTHR30055:SF234">
    <property type="entry name" value="HTH-TYPE TRANSCRIPTIONAL REGULATOR BETI"/>
    <property type="match status" value="1"/>
</dbReference>
<dbReference type="GO" id="GO:0000976">
    <property type="term" value="F:transcription cis-regulatory region binding"/>
    <property type="evidence" value="ECO:0007669"/>
    <property type="project" value="TreeGrafter"/>
</dbReference>
<sequence>MGAVKGSTYRSNIRRGDAPRLVVAAARQLFSTKGYAATSIDEIAAEAGVARPTVFTAVGPKHVILKRVIDHALAGDDAPFAVADRPWFREALEEPEPARSLQLHARNLCWIAQRVGPLLRALEAAAAVDPQAAALWAEHQGQRREGMAIFAAALAAKTQLRVDEATVTDTLWALQPATYLRLVEDGGWSVDRYQRWLSDLFQRLFLQ</sequence>
<evidence type="ECO:0000256" key="4">
    <source>
        <dbReference type="PROSITE-ProRule" id="PRU00335"/>
    </source>
</evidence>
<dbReference type="PRINTS" id="PR00455">
    <property type="entry name" value="HTHTETR"/>
</dbReference>
<evidence type="ECO:0000256" key="1">
    <source>
        <dbReference type="ARBA" id="ARBA00023015"/>
    </source>
</evidence>
<evidence type="ECO:0000259" key="5">
    <source>
        <dbReference type="PROSITE" id="PS50977"/>
    </source>
</evidence>
<proteinExistence type="predicted"/>
<protein>
    <submittedName>
        <fullName evidence="6">Transcriptional regulator, AcrR family</fullName>
    </submittedName>
</protein>
<keyword evidence="3" id="KW-0804">Transcription</keyword>
<dbReference type="AlphaFoldDB" id="A0A6J4HAE4"/>
<organism evidence="6">
    <name type="scientific">uncultured Acidimicrobiales bacterium</name>
    <dbReference type="NCBI Taxonomy" id="310071"/>
    <lineage>
        <taxon>Bacteria</taxon>
        <taxon>Bacillati</taxon>
        <taxon>Actinomycetota</taxon>
        <taxon>Acidimicrobiia</taxon>
        <taxon>Acidimicrobiales</taxon>
        <taxon>environmental samples</taxon>
    </lineage>
</organism>